<name>A0A917SAL0_9ACTN</name>
<reference evidence="2" key="1">
    <citation type="journal article" date="2014" name="Int. J. Syst. Evol. Microbiol.">
        <title>Complete genome sequence of Corynebacterium casei LMG S-19264T (=DSM 44701T), isolated from a smear-ripened cheese.</title>
        <authorList>
            <consortium name="US DOE Joint Genome Institute (JGI-PGF)"/>
            <person name="Walter F."/>
            <person name="Albersmeier A."/>
            <person name="Kalinowski J."/>
            <person name="Ruckert C."/>
        </authorList>
    </citation>
    <scope>NUCLEOTIDE SEQUENCE</scope>
    <source>
        <strain evidence="2">CGMCC 4.7306</strain>
    </source>
</reference>
<dbReference type="Gene3D" id="2.60.120.10">
    <property type="entry name" value="Jelly Rolls"/>
    <property type="match status" value="1"/>
</dbReference>
<dbReference type="InterPro" id="IPR009327">
    <property type="entry name" value="Cupin_DUF985"/>
</dbReference>
<dbReference type="CDD" id="cd06121">
    <property type="entry name" value="cupin_YML079wp"/>
    <property type="match status" value="1"/>
</dbReference>
<dbReference type="PANTHER" id="PTHR33387">
    <property type="entry name" value="RMLC-LIKE JELLY ROLL FOLD PROTEIN"/>
    <property type="match status" value="1"/>
</dbReference>
<keyword evidence="3" id="KW-1185">Reference proteome</keyword>
<comment type="caution">
    <text evidence="2">The sequence shown here is derived from an EMBL/GenBank/DDBJ whole genome shotgun (WGS) entry which is preliminary data.</text>
</comment>
<gene>
    <name evidence="2" type="ORF">GCM10011575_27860</name>
</gene>
<dbReference type="AlphaFoldDB" id="A0A917SAL0"/>
<accession>A0A917SAL0</accession>
<protein>
    <submittedName>
        <fullName evidence="2">Cupin</fullName>
    </submittedName>
</protein>
<feature type="domain" description="DUF985" evidence="1">
    <location>
        <begin position="8"/>
        <end position="142"/>
    </location>
</feature>
<evidence type="ECO:0000313" key="2">
    <source>
        <dbReference type="EMBL" id="GGL67754.1"/>
    </source>
</evidence>
<dbReference type="InterPro" id="IPR014710">
    <property type="entry name" value="RmlC-like_jellyroll"/>
</dbReference>
<proteinExistence type="predicted"/>
<dbReference type="InterPro" id="IPR011051">
    <property type="entry name" value="RmlC_Cupin_sf"/>
</dbReference>
<dbReference type="RefSeq" id="WP_188895965.1">
    <property type="nucleotide sequence ID" value="NZ_BMMZ01000006.1"/>
</dbReference>
<dbReference type="InterPro" id="IPR039935">
    <property type="entry name" value="YML079W-like"/>
</dbReference>
<organism evidence="2 3">
    <name type="scientific">Microlunatus endophyticus</name>
    <dbReference type="NCBI Taxonomy" id="1716077"/>
    <lineage>
        <taxon>Bacteria</taxon>
        <taxon>Bacillati</taxon>
        <taxon>Actinomycetota</taxon>
        <taxon>Actinomycetes</taxon>
        <taxon>Propionibacteriales</taxon>
        <taxon>Propionibacteriaceae</taxon>
        <taxon>Microlunatus</taxon>
    </lineage>
</organism>
<evidence type="ECO:0000259" key="1">
    <source>
        <dbReference type="Pfam" id="PF06172"/>
    </source>
</evidence>
<evidence type="ECO:0000313" key="3">
    <source>
        <dbReference type="Proteomes" id="UP000613840"/>
    </source>
</evidence>
<reference evidence="2" key="2">
    <citation type="submission" date="2020-09" db="EMBL/GenBank/DDBJ databases">
        <authorList>
            <person name="Sun Q."/>
            <person name="Zhou Y."/>
        </authorList>
    </citation>
    <scope>NUCLEOTIDE SEQUENCE</scope>
    <source>
        <strain evidence="2">CGMCC 4.7306</strain>
    </source>
</reference>
<dbReference type="Pfam" id="PF06172">
    <property type="entry name" value="Cupin_5"/>
    <property type="match status" value="1"/>
</dbReference>
<dbReference type="EMBL" id="BMMZ01000006">
    <property type="protein sequence ID" value="GGL67754.1"/>
    <property type="molecule type" value="Genomic_DNA"/>
</dbReference>
<dbReference type="SUPFAM" id="SSF51182">
    <property type="entry name" value="RmlC-like cupins"/>
    <property type="match status" value="1"/>
</dbReference>
<dbReference type="Proteomes" id="UP000613840">
    <property type="component" value="Unassembled WGS sequence"/>
</dbReference>
<dbReference type="PANTHER" id="PTHR33387:SF3">
    <property type="entry name" value="DUF985 DOMAIN-CONTAINING PROTEIN"/>
    <property type="match status" value="1"/>
</dbReference>
<sequence>MSERPETARLLDLQPHPEGGWFRETFRSEVEVEVDLPGGTRRASTLINFLLPAGEVSAWHSVAATEIWVWQGPGMITIQLGGDGDQPDTEPRSYVLGSDFAAGQLPQLIIPPGVWQRTLPGADDALASCLVSPGFEYEDFRLFQ</sequence>